<dbReference type="Proteomes" id="UP000192923">
    <property type="component" value="Unassembled WGS sequence"/>
</dbReference>
<protein>
    <recommendedName>
        <fullName evidence="4">VCBS repeat-containing protein</fullName>
    </recommendedName>
</protein>
<dbReference type="PANTHER" id="PTHR39431">
    <property type="entry name" value="FRPA/C-RELATED PROTEIN"/>
    <property type="match status" value="1"/>
</dbReference>
<dbReference type="AlphaFoldDB" id="A0A1Y6DBL5"/>
<name>A0A1Y6DBL5_9GAMM</name>
<feature type="compositionally biased region" description="Low complexity" evidence="1">
    <location>
        <begin position="109"/>
        <end position="135"/>
    </location>
</feature>
<feature type="region of interest" description="Disordered" evidence="1">
    <location>
        <begin position="105"/>
        <end position="149"/>
    </location>
</feature>
<dbReference type="STRING" id="1760988.SAMN02949497_4431"/>
<keyword evidence="3" id="KW-1185">Reference proteome</keyword>
<feature type="region of interest" description="Disordered" evidence="1">
    <location>
        <begin position="1"/>
        <end position="37"/>
    </location>
</feature>
<reference evidence="2 3" key="1">
    <citation type="submission" date="2016-12" db="EMBL/GenBank/DDBJ databases">
        <authorList>
            <person name="Song W.-J."/>
            <person name="Kurnit D.M."/>
        </authorList>
    </citation>
    <scope>NUCLEOTIDE SEQUENCE [LARGE SCALE GENOMIC DNA]</scope>
    <source>
        <strain evidence="2 3">175</strain>
    </source>
</reference>
<sequence length="347" mass="36356">MRVVTSSIQMQTRHQASQTESRQTSLQIRAAPSENSARATVTDMLTLSDHALSAAASAPTSASTDPDDGLSSKDRLNIALIRRLFKLVTGHDLVVATPGQLRQALQGGSTATSASPSPPARANSSNTGLTLSTTVTRRETEATSFSASGTVKTADGQTLQFSAKLNMSREFTSRLQIGAAANAPVKVDPLVINYGGKAAELGDARFEFDLDSDGDSEQIANLKPGSALLALDQNGNGSIDNGKELFGPTSGSGFAELAQYDQDHNGFIDEGDAVYDRLRLWIRDDAGGSKLVGLGQMGVGAIYLGSAATPFQLNDGQNRNLGQVSATGLFLREDGGTGTVQQVDYTV</sequence>
<evidence type="ECO:0000313" key="2">
    <source>
        <dbReference type="EMBL" id="SMF97015.1"/>
    </source>
</evidence>
<dbReference type="OrthoDB" id="1676884at2"/>
<evidence type="ECO:0000313" key="3">
    <source>
        <dbReference type="Proteomes" id="UP000192923"/>
    </source>
</evidence>
<dbReference type="RefSeq" id="WP_085215845.1">
    <property type="nucleotide sequence ID" value="NZ_FXAM01000001.1"/>
</dbReference>
<accession>A0A1Y6DBL5</accession>
<organism evidence="2 3">
    <name type="scientific">Methylomagnum ishizawai</name>
    <dbReference type="NCBI Taxonomy" id="1760988"/>
    <lineage>
        <taxon>Bacteria</taxon>
        <taxon>Pseudomonadati</taxon>
        <taxon>Pseudomonadota</taxon>
        <taxon>Gammaproteobacteria</taxon>
        <taxon>Methylococcales</taxon>
        <taxon>Methylococcaceae</taxon>
        <taxon>Methylomagnum</taxon>
    </lineage>
</organism>
<dbReference type="PANTHER" id="PTHR39431:SF1">
    <property type="entry name" value="FRPA_C-RELATED PROTEIN"/>
    <property type="match status" value="1"/>
</dbReference>
<evidence type="ECO:0000256" key="1">
    <source>
        <dbReference type="SAM" id="MobiDB-lite"/>
    </source>
</evidence>
<evidence type="ECO:0008006" key="4">
    <source>
        <dbReference type="Google" id="ProtNLM"/>
    </source>
</evidence>
<proteinExistence type="predicted"/>
<dbReference type="EMBL" id="FXAM01000001">
    <property type="protein sequence ID" value="SMF97015.1"/>
    <property type="molecule type" value="Genomic_DNA"/>
</dbReference>
<gene>
    <name evidence="2" type="ORF">SAMN02949497_4431</name>
</gene>